<accession>A0A2H3CYI7</accession>
<dbReference type="OMA" id="WFNITEN"/>
<proteinExistence type="predicted"/>
<gene>
    <name evidence="3" type="ORF">ARMGADRAFT_1037916</name>
</gene>
<feature type="transmembrane region" description="Helical" evidence="2">
    <location>
        <begin position="106"/>
        <end position="131"/>
    </location>
</feature>
<keyword evidence="2" id="KW-0472">Membrane</keyword>
<keyword evidence="2" id="KW-0812">Transmembrane</keyword>
<feature type="transmembrane region" description="Helical" evidence="2">
    <location>
        <begin position="63"/>
        <end position="86"/>
    </location>
</feature>
<sequence>MIIQTNIPPNLPYANSAAIFEYLNAELNSLIFYSLLHGIYTGIIAVTLGNIPKAVDKVMNKSWSIRHTMIAILILLYMLTTVNFALHWSEISSTFINNGQSIWTRYIFYASSRRVIILLGGTASAICTILADSTMLYIVQTIDLALLDSLGTEMANHSSSSAFSDFCHCLLKLSLVFRIIAVCKLYADSFEVYFGFLLYSSFMIATTLWCTLLIIYRIISVALAGNEAGDGVRTYRYAIEILVESSALFSMALILYIAFYAHDDYVFQYFDILAAITRGIAPTLLVGRVAAGHARPDDSWQGSVISGSLRFGTHSGSQNSQQDSIMSSDLEAQAAQQDIDNEYGHHTIMVNSQENLANEGFVHEDDPEILQARVDNGGGVNSENAVYGDDLEAQLNELEDSPIAVLIIQRD</sequence>
<evidence type="ECO:0000256" key="2">
    <source>
        <dbReference type="SAM" id="Phobius"/>
    </source>
</evidence>
<feature type="region of interest" description="Disordered" evidence="1">
    <location>
        <begin position="312"/>
        <end position="331"/>
    </location>
</feature>
<keyword evidence="4" id="KW-1185">Reference proteome</keyword>
<feature type="transmembrane region" description="Helical" evidence="2">
    <location>
        <begin position="30"/>
        <end position="51"/>
    </location>
</feature>
<protein>
    <submittedName>
        <fullName evidence="3">Uncharacterized protein</fullName>
    </submittedName>
</protein>
<evidence type="ECO:0000313" key="3">
    <source>
        <dbReference type="EMBL" id="PBK83558.1"/>
    </source>
</evidence>
<dbReference type="AlphaFoldDB" id="A0A2H3CYI7"/>
<name>A0A2H3CYI7_ARMGA</name>
<feature type="compositionally biased region" description="Polar residues" evidence="1">
    <location>
        <begin position="314"/>
        <end position="327"/>
    </location>
</feature>
<feature type="transmembrane region" description="Helical" evidence="2">
    <location>
        <begin position="265"/>
        <end position="286"/>
    </location>
</feature>
<dbReference type="Proteomes" id="UP000217790">
    <property type="component" value="Unassembled WGS sequence"/>
</dbReference>
<feature type="transmembrane region" description="Helical" evidence="2">
    <location>
        <begin position="193"/>
        <end position="216"/>
    </location>
</feature>
<keyword evidence="2" id="KW-1133">Transmembrane helix</keyword>
<evidence type="ECO:0000256" key="1">
    <source>
        <dbReference type="SAM" id="MobiDB-lite"/>
    </source>
</evidence>
<reference evidence="4" key="1">
    <citation type="journal article" date="2017" name="Nat. Ecol. Evol.">
        <title>Genome expansion and lineage-specific genetic innovations in the forest pathogenic fungi Armillaria.</title>
        <authorList>
            <person name="Sipos G."/>
            <person name="Prasanna A.N."/>
            <person name="Walter M.C."/>
            <person name="O'Connor E."/>
            <person name="Balint B."/>
            <person name="Krizsan K."/>
            <person name="Kiss B."/>
            <person name="Hess J."/>
            <person name="Varga T."/>
            <person name="Slot J."/>
            <person name="Riley R."/>
            <person name="Boka B."/>
            <person name="Rigling D."/>
            <person name="Barry K."/>
            <person name="Lee J."/>
            <person name="Mihaltcheva S."/>
            <person name="LaButti K."/>
            <person name="Lipzen A."/>
            <person name="Waldron R."/>
            <person name="Moloney N.M."/>
            <person name="Sperisen C."/>
            <person name="Kredics L."/>
            <person name="Vagvoelgyi C."/>
            <person name="Patrignani A."/>
            <person name="Fitzpatrick D."/>
            <person name="Nagy I."/>
            <person name="Doyle S."/>
            <person name="Anderson J.B."/>
            <person name="Grigoriev I.V."/>
            <person name="Gueldener U."/>
            <person name="Muensterkoetter M."/>
            <person name="Nagy L.G."/>
        </authorList>
    </citation>
    <scope>NUCLEOTIDE SEQUENCE [LARGE SCALE GENOMIC DNA]</scope>
    <source>
        <strain evidence="4">Ar21-2</strain>
    </source>
</reference>
<dbReference type="EMBL" id="KZ293706">
    <property type="protein sequence ID" value="PBK83558.1"/>
    <property type="molecule type" value="Genomic_DNA"/>
</dbReference>
<dbReference type="OrthoDB" id="3265004at2759"/>
<evidence type="ECO:0000313" key="4">
    <source>
        <dbReference type="Proteomes" id="UP000217790"/>
    </source>
</evidence>
<dbReference type="InParanoid" id="A0A2H3CYI7"/>
<organism evidence="3 4">
    <name type="scientific">Armillaria gallica</name>
    <name type="common">Bulbous honey fungus</name>
    <name type="synonym">Armillaria bulbosa</name>
    <dbReference type="NCBI Taxonomy" id="47427"/>
    <lineage>
        <taxon>Eukaryota</taxon>
        <taxon>Fungi</taxon>
        <taxon>Dikarya</taxon>
        <taxon>Basidiomycota</taxon>
        <taxon>Agaricomycotina</taxon>
        <taxon>Agaricomycetes</taxon>
        <taxon>Agaricomycetidae</taxon>
        <taxon>Agaricales</taxon>
        <taxon>Marasmiineae</taxon>
        <taxon>Physalacriaceae</taxon>
        <taxon>Armillaria</taxon>
    </lineage>
</organism>
<feature type="transmembrane region" description="Helical" evidence="2">
    <location>
        <begin position="237"/>
        <end position="259"/>
    </location>
</feature>